<evidence type="ECO:0000256" key="2">
    <source>
        <dbReference type="ARBA" id="ARBA00022630"/>
    </source>
</evidence>
<dbReference type="PANTHER" id="PTHR10578:SF107">
    <property type="entry name" value="2-HYDROXYACID OXIDASE 1"/>
    <property type="match status" value="1"/>
</dbReference>
<dbReference type="SUPFAM" id="SSF51395">
    <property type="entry name" value="FMN-linked oxidoreductases"/>
    <property type="match status" value="1"/>
</dbReference>
<keyword evidence="2" id="KW-0285">Flavoprotein</keyword>
<keyword evidence="8" id="KW-1185">Reference proteome</keyword>
<dbReference type="EC" id="1.-.-.-" evidence="7"/>
<keyword evidence="3" id="KW-0288">FMN</keyword>
<dbReference type="Gene3D" id="3.20.20.70">
    <property type="entry name" value="Aldolase class I"/>
    <property type="match status" value="1"/>
</dbReference>
<dbReference type="CDD" id="cd02809">
    <property type="entry name" value="alpha_hydroxyacid_oxid_FMN"/>
    <property type="match status" value="1"/>
</dbReference>
<dbReference type="Pfam" id="PF01070">
    <property type="entry name" value="FMN_dh"/>
    <property type="match status" value="1"/>
</dbReference>
<dbReference type="Proteomes" id="UP001232725">
    <property type="component" value="Unassembled WGS sequence"/>
</dbReference>
<dbReference type="PANTHER" id="PTHR10578">
    <property type="entry name" value="S -2-HYDROXY-ACID OXIDASE-RELATED"/>
    <property type="match status" value="1"/>
</dbReference>
<dbReference type="PROSITE" id="PS00557">
    <property type="entry name" value="FMN_HYDROXY_ACID_DH_1"/>
    <property type="match status" value="1"/>
</dbReference>
<comment type="cofactor">
    <cofactor evidence="1">
        <name>FMN</name>
        <dbReference type="ChEBI" id="CHEBI:58210"/>
    </cofactor>
</comment>
<evidence type="ECO:0000259" key="6">
    <source>
        <dbReference type="PROSITE" id="PS51349"/>
    </source>
</evidence>
<name>A0ABT9IM93_9MICC</name>
<evidence type="ECO:0000256" key="1">
    <source>
        <dbReference type="ARBA" id="ARBA00001917"/>
    </source>
</evidence>
<dbReference type="GO" id="GO:0016491">
    <property type="term" value="F:oxidoreductase activity"/>
    <property type="evidence" value="ECO:0007669"/>
    <property type="project" value="UniProtKB-KW"/>
</dbReference>
<dbReference type="InterPro" id="IPR012133">
    <property type="entry name" value="Alpha-hydoxy_acid_DH_FMN"/>
</dbReference>
<sequence>MKVKDIRGLVAAPAPAKSLEERLARSCFSVDDMRRIARRRLPGSIFDYIDGGSEDEASLRRNRESFSDWRFLPKWGSVDGLHADTTVLGGPSALPLTLSPTGGTRLFHPQGELAVARAAQAAGIPYGLAHLSTTTLESVSEAAPRLRKWFNIEPIVDKDELDGVLERVSRAGYEALLVNVDCRGIGRRERDYRNGFTAPPTIKPRTVLEGALHPRWSLGFLLNDAIAFPNLEAEAPAGPLASTPDMWKSLLAGSYEPTDWADIEDLRLRWNGKLVLKGCVNPDDVARAASLGVDAVQVSNHGGRQLDHMASPMDVLPELAHRADGRLELIVDGGVRRGVDVVKALALGASAASIGRPYLYGLAAAGETGVRHVIGMFAEEIERTMILLGVSSIEELRHEGPGLIRHRNDVFGRDSSALRPATDR</sequence>
<evidence type="ECO:0000256" key="3">
    <source>
        <dbReference type="ARBA" id="ARBA00022643"/>
    </source>
</evidence>
<evidence type="ECO:0000313" key="7">
    <source>
        <dbReference type="EMBL" id="MDP5226719.1"/>
    </source>
</evidence>
<proteinExistence type="inferred from homology"/>
<dbReference type="PROSITE" id="PS51349">
    <property type="entry name" value="FMN_HYDROXY_ACID_DH_2"/>
    <property type="match status" value="1"/>
</dbReference>
<reference evidence="7 8" key="1">
    <citation type="submission" date="2023-08" db="EMBL/GenBank/DDBJ databases">
        <title>Arthrobacter horti sp. nov., isolated from forest soil.</title>
        <authorList>
            <person name="Park M."/>
        </authorList>
    </citation>
    <scope>NUCLEOTIDE SEQUENCE [LARGE SCALE GENOMIC DNA]</scope>
    <source>
        <strain evidence="7 8">YJM1</strain>
    </source>
</reference>
<evidence type="ECO:0000256" key="4">
    <source>
        <dbReference type="ARBA" id="ARBA00023002"/>
    </source>
</evidence>
<dbReference type="InterPro" id="IPR037396">
    <property type="entry name" value="FMN_HAD"/>
</dbReference>
<comment type="caution">
    <text evidence="7">The sequence shown here is derived from an EMBL/GenBank/DDBJ whole genome shotgun (WGS) entry which is preliminary data.</text>
</comment>
<gene>
    <name evidence="7" type="ORF">Q9R02_06095</name>
</gene>
<dbReference type="InterPro" id="IPR008259">
    <property type="entry name" value="FMN_hydac_DH_AS"/>
</dbReference>
<accession>A0ABT9IM93</accession>
<dbReference type="InterPro" id="IPR000262">
    <property type="entry name" value="FMN-dep_DH"/>
</dbReference>
<keyword evidence="4 7" id="KW-0560">Oxidoreductase</keyword>
<organism evidence="7 8">
    <name type="scientific">Arthrobacter horti</name>
    <dbReference type="NCBI Taxonomy" id="3068273"/>
    <lineage>
        <taxon>Bacteria</taxon>
        <taxon>Bacillati</taxon>
        <taxon>Actinomycetota</taxon>
        <taxon>Actinomycetes</taxon>
        <taxon>Micrococcales</taxon>
        <taxon>Micrococcaceae</taxon>
        <taxon>Arthrobacter</taxon>
    </lineage>
</organism>
<feature type="domain" description="FMN hydroxy acid dehydrogenase" evidence="6">
    <location>
        <begin position="22"/>
        <end position="406"/>
    </location>
</feature>
<evidence type="ECO:0000256" key="5">
    <source>
        <dbReference type="ARBA" id="ARBA00024042"/>
    </source>
</evidence>
<comment type="similarity">
    <text evidence="5">Belongs to the FMN-dependent alpha-hydroxy acid dehydrogenase family.</text>
</comment>
<dbReference type="PIRSF" id="PIRSF000138">
    <property type="entry name" value="Al-hdrx_acd_dh"/>
    <property type="match status" value="1"/>
</dbReference>
<dbReference type="EMBL" id="JAVALS010000003">
    <property type="protein sequence ID" value="MDP5226719.1"/>
    <property type="molecule type" value="Genomic_DNA"/>
</dbReference>
<dbReference type="RefSeq" id="WP_305995776.1">
    <property type="nucleotide sequence ID" value="NZ_JAVALS010000003.1"/>
</dbReference>
<evidence type="ECO:0000313" key="8">
    <source>
        <dbReference type="Proteomes" id="UP001232725"/>
    </source>
</evidence>
<dbReference type="InterPro" id="IPR013785">
    <property type="entry name" value="Aldolase_TIM"/>
</dbReference>
<protein>
    <submittedName>
        <fullName evidence="7">Alpha-hydroxy acid oxidase</fullName>
        <ecNumber evidence="7">1.-.-.-</ecNumber>
    </submittedName>
</protein>